<accession>A0A3S0ZT71</accession>
<feature type="compositionally biased region" description="Basic and acidic residues" evidence="1">
    <location>
        <begin position="244"/>
        <end position="256"/>
    </location>
</feature>
<keyword evidence="3" id="KW-1185">Reference proteome</keyword>
<dbReference type="Proteomes" id="UP000271974">
    <property type="component" value="Unassembled WGS sequence"/>
</dbReference>
<evidence type="ECO:0000313" key="2">
    <source>
        <dbReference type="EMBL" id="RUS74686.1"/>
    </source>
</evidence>
<feature type="region of interest" description="Disordered" evidence="1">
    <location>
        <begin position="236"/>
        <end position="256"/>
    </location>
</feature>
<gene>
    <name evidence="2" type="ORF">EGW08_017544</name>
</gene>
<evidence type="ECO:0000256" key="1">
    <source>
        <dbReference type="SAM" id="MobiDB-lite"/>
    </source>
</evidence>
<proteinExistence type="predicted"/>
<protein>
    <submittedName>
        <fullName evidence="2">Uncharacterized protein</fullName>
    </submittedName>
</protein>
<organism evidence="2 3">
    <name type="scientific">Elysia chlorotica</name>
    <name type="common">Eastern emerald elysia</name>
    <name type="synonym">Sea slug</name>
    <dbReference type="NCBI Taxonomy" id="188477"/>
    <lineage>
        <taxon>Eukaryota</taxon>
        <taxon>Metazoa</taxon>
        <taxon>Spiralia</taxon>
        <taxon>Lophotrochozoa</taxon>
        <taxon>Mollusca</taxon>
        <taxon>Gastropoda</taxon>
        <taxon>Heterobranchia</taxon>
        <taxon>Euthyneura</taxon>
        <taxon>Panpulmonata</taxon>
        <taxon>Sacoglossa</taxon>
        <taxon>Placobranchoidea</taxon>
        <taxon>Plakobranchidae</taxon>
        <taxon>Elysia</taxon>
    </lineage>
</organism>
<sequence length="291" mass="31067">MWEHTISSTGGTIVQNMEHTLSSTGGTIVQNVEHTLSSTGGTIVQSVEHTLSSTGGTIVQSVEHTLSSTGGTIVQSVEHTLSSTGGTIVQSQIRLDPGLLRTNYVFLPKIGLNHESPCLLGYFAAANLFLSPSSSLMNPSMSSSTHQHIQNCLVIFFRLGGSGAQSSLKTCSSLVVLAFPVLSEAAILIRADNPSRRRLRAIDGVVEDQRAGVVTARALMGPGRTLEGSINRIRQHSTSTTSPEMDRTGGWPDRDGHPSTFLGSNATIKVRNGELRILLRLGEIMQYSFGL</sequence>
<name>A0A3S0ZT71_ELYCH</name>
<evidence type="ECO:0000313" key="3">
    <source>
        <dbReference type="Proteomes" id="UP000271974"/>
    </source>
</evidence>
<dbReference type="AlphaFoldDB" id="A0A3S0ZT71"/>
<dbReference type="STRING" id="188477.A0A3S0ZT71"/>
<dbReference type="EMBL" id="RQTK01000808">
    <property type="protein sequence ID" value="RUS74686.1"/>
    <property type="molecule type" value="Genomic_DNA"/>
</dbReference>
<reference evidence="2 3" key="1">
    <citation type="submission" date="2019-01" db="EMBL/GenBank/DDBJ databases">
        <title>A draft genome assembly of the solar-powered sea slug Elysia chlorotica.</title>
        <authorList>
            <person name="Cai H."/>
            <person name="Li Q."/>
            <person name="Fang X."/>
            <person name="Li J."/>
            <person name="Curtis N.E."/>
            <person name="Altenburger A."/>
            <person name="Shibata T."/>
            <person name="Feng M."/>
            <person name="Maeda T."/>
            <person name="Schwartz J.A."/>
            <person name="Shigenobu S."/>
            <person name="Lundholm N."/>
            <person name="Nishiyama T."/>
            <person name="Yang H."/>
            <person name="Hasebe M."/>
            <person name="Li S."/>
            <person name="Pierce S.K."/>
            <person name="Wang J."/>
        </authorList>
    </citation>
    <scope>NUCLEOTIDE SEQUENCE [LARGE SCALE GENOMIC DNA]</scope>
    <source>
        <strain evidence="2">EC2010</strain>
        <tissue evidence="2">Whole organism of an adult</tissue>
    </source>
</reference>
<comment type="caution">
    <text evidence="2">The sequence shown here is derived from an EMBL/GenBank/DDBJ whole genome shotgun (WGS) entry which is preliminary data.</text>
</comment>